<proteinExistence type="predicted"/>
<dbReference type="STRING" id="1229726.GRFL_1106"/>
<dbReference type="KEGG" id="gfl:GRFL_1106"/>
<keyword evidence="2" id="KW-1185">Reference proteome</keyword>
<dbReference type="RefSeq" id="WP_083643668.1">
    <property type="nucleotide sequence ID" value="NZ_AMRU01000002.1"/>
</dbReference>
<dbReference type="AlphaFoldDB" id="A0A1L7I2K9"/>
<name>A0A1L7I2K9_9FLAO</name>
<dbReference type="Proteomes" id="UP000186230">
    <property type="component" value="Chromosome"/>
</dbReference>
<dbReference type="OrthoDB" id="1121396at2"/>
<organism evidence="1 2">
    <name type="scientific">Christiangramia flava JLT2011</name>
    <dbReference type="NCBI Taxonomy" id="1229726"/>
    <lineage>
        <taxon>Bacteria</taxon>
        <taxon>Pseudomonadati</taxon>
        <taxon>Bacteroidota</taxon>
        <taxon>Flavobacteriia</taxon>
        <taxon>Flavobacteriales</taxon>
        <taxon>Flavobacteriaceae</taxon>
        <taxon>Christiangramia</taxon>
    </lineage>
</organism>
<evidence type="ECO:0000313" key="1">
    <source>
        <dbReference type="EMBL" id="APU67830.1"/>
    </source>
</evidence>
<evidence type="ECO:0000313" key="2">
    <source>
        <dbReference type="Proteomes" id="UP000186230"/>
    </source>
</evidence>
<sequence length="166" mass="18681">MKTLILLISLSIFPFPTIEAQECACCSADFRGFDFWIGDWEVYNPEGKKIGENKVIALEDHCIIAENWTGASGGSGKSFNYFDKNDHTWNQLWISNTGNILKLKGTGSESKMVLQSEQKPGEVHNKITWTLNDDGSVTQLWEVLDANGKVTQKAFEGIYRKNITEK</sequence>
<accession>A0A1L7I2K9</accession>
<dbReference type="EMBL" id="CP016359">
    <property type="protein sequence ID" value="APU67830.1"/>
    <property type="molecule type" value="Genomic_DNA"/>
</dbReference>
<reference evidence="1 2" key="1">
    <citation type="submission" date="2016-07" db="EMBL/GenBank/DDBJ databases">
        <title>Multi-omics approach to identify versatile polysaccharide utilization systems of a marine flavobacterium Gramella flava.</title>
        <authorList>
            <person name="Tang K."/>
        </authorList>
    </citation>
    <scope>NUCLEOTIDE SEQUENCE [LARGE SCALE GENOMIC DNA]</scope>
    <source>
        <strain evidence="1 2">JLT2011</strain>
    </source>
</reference>
<protein>
    <submittedName>
        <fullName evidence="1">Uncharacterized protein</fullName>
    </submittedName>
</protein>
<gene>
    <name evidence="1" type="ORF">GRFL_1106</name>
</gene>